<dbReference type="PRINTS" id="PR00974">
    <property type="entry name" value="RIBOSOMALS18"/>
</dbReference>
<dbReference type="InterPro" id="IPR001648">
    <property type="entry name" value="Ribosomal_bS18"/>
</dbReference>
<dbReference type="Pfam" id="PF01084">
    <property type="entry name" value="Ribosomal_S18"/>
    <property type="match status" value="1"/>
</dbReference>
<name>C7BEH1_NEGSO</name>
<evidence type="ECO:0000256" key="2">
    <source>
        <dbReference type="ARBA" id="ARBA00011458"/>
    </source>
</evidence>
<keyword evidence="3 7" id="KW-0694">RNA-binding</keyword>
<comment type="subunit">
    <text evidence="2 7">Part of the 30S ribosomal subunit.</text>
</comment>
<dbReference type="InterPro" id="IPR036870">
    <property type="entry name" value="Ribosomal_bS18_sf"/>
</dbReference>
<proteinExistence type="inferred from homology"/>
<dbReference type="GO" id="GO:0070181">
    <property type="term" value="F:small ribosomal subunit rRNA binding"/>
    <property type="evidence" value="ECO:0007669"/>
    <property type="project" value="TreeGrafter"/>
</dbReference>
<evidence type="ECO:0000313" key="9">
    <source>
        <dbReference type="EMBL" id="ACQ90804.1"/>
    </source>
</evidence>
<evidence type="ECO:0000256" key="1">
    <source>
        <dbReference type="ARBA" id="ARBA00005589"/>
    </source>
</evidence>
<keyword evidence="5 7" id="KW-0687">Ribonucleoprotein</keyword>
<dbReference type="HAMAP" id="MF_00270">
    <property type="entry name" value="Ribosomal_bS18"/>
    <property type="match status" value="1"/>
</dbReference>
<keyword evidence="7" id="KW-0699">rRNA-binding</keyword>
<organism evidence="9">
    <name type="scientific">Neglectella solitaria</name>
    <name type="common">Green alga</name>
    <name type="synonym">Oocystis solitaria</name>
    <dbReference type="NCBI Taxonomy" id="120749"/>
    <lineage>
        <taxon>Eukaryota</taxon>
        <taxon>Viridiplantae</taxon>
        <taxon>Chlorophyta</taxon>
        <taxon>core chlorophytes</taxon>
        <taxon>Trebouxiophyceae</taxon>
        <taxon>Chlorellales</taxon>
        <taxon>Oocystaceae</taxon>
        <taxon>Eremosphaeroideae</taxon>
        <taxon>Neglectella</taxon>
    </lineage>
</organism>
<evidence type="ECO:0000256" key="7">
    <source>
        <dbReference type="HAMAP-Rule" id="MF_00270"/>
    </source>
</evidence>
<gene>
    <name evidence="7 9" type="primary">rps18</name>
</gene>
<dbReference type="GO" id="GO:0003735">
    <property type="term" value="F:structural constituent of ribosome"/>
    <property type="evidence" value="ECO:0007669"/>
    <property type="project" value="InterPro"/>
</dbReference>
<dbReference type="NCBIfam" id="TIGR00165">
    <property type="entry name" value="S18"/>
    <property type="match status" value="1"/>
</dbReference>
<comment type="subcellular location">
    <subcellularLocation>
        <location evidence="7">Plastid</location>
        <location evidence="7">Chloroplast</location>
    </subcellularLocation>
</comment>
<dbReference type="Gene3D" id="4.10.640.10">
    <property type="entry name" value="Ribosomal protein S18"/>
    <property type="match status" value="1"/>
</dbReference>
<keyword evidence="4 7" id="KW-0689">Ribosomal protein</keyword>
<protein>
    <recommendedName>
        <fullName evidence="6 7">Small ribosomal subunit protein bS18c</fullName>
    </recommendedName>
</protein>
<geneLocation type="chloroplast" evidence="9"/>
<dbReference type="GO" id="GO:0005763">
    <property type="term" value="C:mitochondrial small ribosomal subunit"/>
    <property type="evidence" value="ECO:0007669"/>
    <property type="project" value="TreeGrafter"/>
</dbReference>
<evidence type="ECO:0000256" key="3">
    <source>
        <dbReference type="ARBA" id="ARBA00022884"/>
    </source>
</evidence>
<dbReference type="PANTHER" id="PTHR13479">
    <property type="entry name" value="30S RIBOSOMAL PROTEIN S18"/>
    <property type="match status" value="1"/>
</dbReference>
<dbReference type="AlphaFoldDB" id="C7BEH1"/>
<dbReference type="EMBL" id="FJ968739">
    <property type="protein sequence ID" value="ACQ90804.1"/>
    <property type="molecule type" value="Genomic_DNA"/>
</dbReference>
<dbReference type="GO" id="GO:0006412">
    <property type="term" value="P:translation"/>
    <property type="evidence" value="ECO:0007669"/>
    <property type="project" value="UniProtKB-UniRule"/>
</dbReference>
<sequence>MIFSKRNTIKKKQSKQKIIVVVRQKSKHKVSLFQGTIDYKNVVLLRKFLTAEGKILPRRVSGLNAKQQRYMSKAIKNARMIGFIPYIKHSQPFRF</sequence>
<evidence type="ECO:0000256" key="8">
    <source>
        <dbReference type="RuleBase" id="RU003910"/>
    </source>
</evidence>
<evidence type="ECO:0000256" key="6">
    <source>
        <dbReference type="ARBA" id="ARBA00035266"/>
    </source>
</evidence>
<evidence type="ECO:0000256" key="4">
    <source>
        <dbReference type="ARBA" id="ARBA00022980"/>
    </source>
</evidence>
<keyword evidence="9" id="KW-0150">Chloroplast</keyword>
<dbReference type="GO" id="GO:0009507">
    <property type="term" value="C:chloroplast"/>
    <property type="evidence" value="ECO:0007669"/>
    <property type="project" value="UniProtKB-SubCell"/>
</dbReference>
<evidence type="ECO:0000256" key="5">
    <source>
        <dbReference type="ARBA" id="ARBA00023274"/>
    </source>
</evidence>
<accession>C7BEH1</accession>
<dbReference type="SUPFAM" id="SSF46911">
    <property type="entry name" value="Ribosomal protein S18"/>
    <property type="match status" value="1"/>
</dbReference>
<keyword evidence="9" id="KW-0934">Plastid</keyword>
<dbReference type="PANTHER" id="PTHR13479:SF40">
    <property type="entry name" value="SMALL RIBOSOMAL SUBUNIT PROTEIN BS18M"/>
    <property type="match status" value="1"/>
</dbReference>
<comment type="similarity">
    <text evidence="1 7 8">Belongs to the bacterial ribosomal protein bS18 family.</text>
</comment>
<reference evidence="9" key="1">
    <citation type="journal article" date="2009" name="Mol. Biol. Evol.">
        <title>The chloroplast genomes of the green algae Pedinomonas minor, Parachlorella kessleri, and Oocystis solitaria reveal a shared ancestry between the Pedinomonadales and Chlorellales.</title>
        <authorList>
            <person name="Turmel M."/>
            <person name="Otis C."/>
            <person name="Lemieux C."/>
        </authorList>
    </citation>
    <scope>NUCLEOTIDE SEQUENCE</scope>
</reference>